<proteinExistence type="predicted"/>
<dbReference type="AlphaFoldDB" id="A0A3B0QV85"/>
<organism evidence="3">
    <name type="scientific">hydrothermal vent metagenome</name>
    <dbReference type="NCBI Taxonomy" id="652676"/>
    <lineage>
        <taxon>unclassified sequences</taxon>
        <taxon>metagenomes</taxon>
        <taxon>ecological metagenomes</taxon>
    </lineage>
</organism>
<dbReference type="Pfam" id="PF13386">
    <property type="entry name" value="DsbD_2"/>
    <property type="match status" value="1"/>
</dbReference>
<sequence length="221" mass="22803">MGDLVAVFFIGILGVVHCAAMCGGLMTACAMRFGGRGVGPSLAFAFIYNLARISTYAAFGLLMGVLGKALMKIGLLTEFQSMMPFIAGFVMVLIGADLLGLMPAGVKKYTSRLFPARLLGRLSQAGGKSKFLSAAIMGLVNGLIPCGMVYAVGAKAAATGEPLSAVLIMAAFGLGTFLPLVLGTTLAKGLAGVKTAGFTYVTSLIIIVLGVKTMYMSFMVM</sequence>
<feature type="transmembrane region" description="Helical" evidence="1">
    <location>
        <begin position="165"/>
        <end position="186"/>
    </location>
</feature>
<evidence type="ECO:0000313" key="3">
    <source>
        <dbReference type="EMBL" id="VAV83999.1"/>
    </source>
</evidence>
<reference evidence="3" key="1">
    <citation type="submission" date="2018-06" db="EMBL/GenBank/DDBJ databases">
        <authorList>
            <person name="Zhirakovskaya E."/>
        </authorList>
    </citation>
    <scope>NUCLEOTIDE SEQUENCE</scope>
</reference>
<protein>
    <recommendedName>
        <fullName evidence="2">Urease accessory protein UreH-like transmembrane domain-containing protein</fullName>
    </recommendedName>
</protein>
<gene>
    <name evidence="3" type="ORF">MNBD_DELTA01-457</name>
</gene>
<feature type="transmembrane region" description="Helical" evidence="1">
    <location>
        <begin position="82"/>
        <end position="102"/>
    </location>
</feature>
<feature type="transmembrane region" description="Helical" evidence="1">
    <location>
        <begin position="42"/>
        <end position="62"/>
    </location>
</feature>
<dbReference type="PANTHER" id="PTHR42208:SF1">
    <property type="entry name" value="HEAVY METAL TRANSPORTER"/>
    <property type="match status" value="1"/>
</dbReference>
<evidence type="ECO:0000256" key="1">
    <source>
        <dbReference type="SAM" id="Phobius"/>
    </source>
</evidence>
<dbReference type="EMBL" id="UOEA01000059">
    <property type="protein sequence ID" value="VAV83999.1"/>
    <property type="molecule type" value="Genomic_DNA"/>
</dbReference>
<feature type="domain" description="Urease accessory protein UreH-like transmembrane" evidence="2">
    <location>
        <begin position="7"/>
        <end position="211"/>
    </location>
</feature>
<feature type="transmembrane region" description="Helical" evidence="1">
    <location>
        <begin position="198"/>
        <end position="218"/>
    </location>
</feature>
<keyword evidence="1" id="KW-0472">Membrane</keyword>
<dbReference type="InterPro" id="IPR039447">
    <property type="entry name" value="UreH-like_TM_dom"/>
</dbReference>
<accession>A0A3B0QV85</accession>
<name>A0A3B0QV85_9ZZZZ</name>
<keyword evidence="1" id="KW-0812">Transmembrane</keyword>
<evidence type="ECO:0000259" key="2">
    <source>
        <dbReference type="Pfam" id="PF13386"/>
    </source>
</evidence>
<keyword evidence="1" id="KW-1133">Transmembrane helix</keyword>
<dbReference type="PANTHER" id="PTHR42208">
    <property type="entry name" value="HEAVY METAL TRANSPORTER-RELATED"/>
    <property type="match status" value="1"/>
</dbReference>
<feature type="transmembrane region" description="Helical" evidence="1">
    <location>
        <begin position="131"/>
        <end position="153"/>
    </location>
</feature>
<feature type="transmembrane region" description="Helical" evidence="1">
    <location>
        <begin position="6"/>
        <end position="30"/>
    </location>
</feature>